<reference evidence="1" key="1">
    <citation type="submission" date="2020-08" db="EMBL/GenBank/DDBJ databases">
        <title>Multicomponent nature underlies the extraordinary mechanical properties of spider dragline silk.</title>
        <authorList>
            <person name="Kono N."/>
            <person name="Nakamura H."/>
            <person name="Mori M."/>
            <person name="Yoshida Y."/>
            <person name="Ohtoshi R."/>
            <person name="Malay A.D."/>
            <person name="Moran D.A.P."/>
            <person name="Tomita M."/>
            <person name="Numata K."/>
            <person name="Arakawa K."/>
        </authorList>
    </citation>
    <scope>NUCLEOTIDE SEQUENCE</scope>
</reference>
<dbReference type="GO" id="GO:0003676">
    <property type="term" value="F:nucleic acid binding"/>
    <property type="evidence" value="ECO:0007669"/>
    <property type="project" value="InterPro"/>
</dbReference>
<name>A0A8X6UM10_NEPPI</name>
<gene>
    <name evidence="1" type="ORF">NPIL_254461</name>
</gene>
<comment type="caution">
    <text evidence="1">The sequence shown here is derived from an EMBL/GenBank/DDBJ whole genome shotgun (WGS) entry which is preliminary data.</text>
</comment>
<dbReference type="EMBL" id="BMAW01130668">
    <property type="protein sequence ID" value="GFU36003.1"/>
    <property type="molecule type" value="Genomic_DNA"/>
</dbReference>
<dbReference type="Gene3D" id="3.30.420.10">
    <property type="entry name" value="Ribonuclease H-like superfamily/Ribonuclease H"/>
    <property type="match status" value="1"/>
</dbReference>
<accession>A0A8X6UM10</accession>
<proteinExistence type="predicted"/>
<dbReference type="InterPro" id="IPR036397">
    <property type="entry name" value="RNaseH_sf"/>
</dbReference>
<sequence>MLHKNARLHIAIRVRSPLLQRCVIVIAHPPFLPELVPAEFFMLPRLKEVLKYTRFADLRHIRRHVICLFHSISKKGLHWLVPTALLTMSKVHCGQRILL</sequence>
<evidence type="ECO:0000313" key="2">
    <source>
        <dbReference type="Proteomes" id="UP000887013"/>
    </source>
</evidence>
<dbReference type="Proteomes" id="UP000887013">
    <property type="component" value="Unassembled WGS sequence"/>
</dbReference>
<dbReference type="AlphaFoldDB" id="A0A8X6UM10"/>
<organism evidence="1 2">
    <name type="scientific">Nephila pilipes</name>
    <name type="common">Giant wood spider</name>
    <name type="synonym">Nephila maculata</name>
    <dbReference type="NCBI Taxonomy" id="299642"/>
    <lineage>
        <taxon>Eukaryota</taxon>
        <taxon>Metazoa</taxon>
        <taxon>Ecdysozoa</taxon>
        <taxon>Arthropoda</taxon>
        <taxon>Chelicerata</taxon>
        <taxon>Arachnida</taxon>
        <taxon>Araneae</taxon>
        <taxon>Araneomorphae</taxon>
        <taxon>Entelegynae</taxon>
        <taxon>Araneoidea</taxon>
        <taxon>Nephilidae</taxon>
        <taxon>Nephila</taxon>
    </lineage>
</organism>
<protein>
    <submittedName>
        <fullName evidence="1">Uncharacterized protein</fullName>
    </submittedName>
</protein>
<evidence type="ECO:0000313" key="1">
    <source>
        <dbReference type="EMBL" id="GFU36003.1"/>
    </source>
</evidence>
<keyword evidence="2" id="KW-1185">Reference proteome</keyword>
<dbReference type="OrthoDB" id="6434393at2759"/>